<keyword evidence="2" id="KW-1185">Reference proteome</keyword>
<dbReference type="Proteomes" id="UP001595476">
    <property type="component" value="Unassembled WGS sequence"/>
</dbReference>
<evidence type="ECO:0000313" key="1">
    <source>
        <dbReference type="EMBL" id="MFC3151504.1"/>
    </source>
</evidence>
<dbReference type="EMBL" id="JBHRSZ010000004">
    <property type="protein sequence ID" value="MFC3151504.1"/>
    <property type="molecule type" value="Genomic_DNA"/>
</dbReference>
<gene>
    <name evidence="1" type="ORF">ACFOEK_10745</name>
</gene>
<evidence type="ECO:0000313" key="2">
    <source>
        <dbReference type="Proteomes" id="UP001595476"/>
    </source>
</evidence>
<accession>A0ABV7HC58</accession>
<organism evidence="1 2">
    <name type="scientific">Litoribrevibacter euphylliae</name>
    <dbReference type="NCBI Taxonomy" id="1834034"/>
    <lineage>
        <taxon>Bacteria</taxon>
        <taxon>Pseudomonadati</taxon>
        <taxon>Pseudomonadota</taxon>
        <taxon>Gammaproteobacteria</taxon>
        <taxon>Oceanospirillales</taxon>
        <taxon>Oceanospirillaceae</taxon>
        <taxon>Litoribrevibacter</taxon>
    </lineage>
</organism>
<protein>
    <submittedName>
        <fullName evidence="1">Uncharacterized protein</fullName>
    </submittedName>
</protein>
<comment type="caution">
    <text evidence="1">The sequence shown here is derived from an EMBL/GenBank/DDBJ whole genome shotgun (WGS) entry which is preliminary data.</text>
</comment>
<dbReference type="RefSeq" id="WP_386720385.1">
    <property type="nucleotide sequence ID" value="NZ_JBHRSZ010000004.1"/>
</dbReference>
<sequence length="80" mass="8909">MAELGKVLEETMIAFIDEELSNPTKGIFIPGADKRSGRVSKERLRTVMDNQGVPRKIIDSLASYGVDIQNSAAWENRSKE</sequence>
<reference evidence="2" key="1">
    <citation type="journal article" date="2019" name="Int. J. Syst. Evol. Microbiol.">
        <title>The Global Catalogue of Microorganisms (GCM) 10K type strain sequencing project: providing services to taxonomists for standard genome sequencing and annotation.</title>
        <authorList>
            <consortium name="The Broad Institute Genomics Platform"/>
            <consortium name="The Broad Institute Genome Sequencing Center for Infectious Disease"/>
            <person name="Wu L."/>
            <person name="Ma J."/>
        </authorList>
    </citation>
    <scope>NUCLEOTIDE SEQUENCE [LARGE SCALE GENOMIC DNA]</scope>
    <source>
        <strain evidence="2">KCTC 52438</strain>
    </source>
</reference>
<name>A0ABV7HC58_9GAMM</name>
<proteinExistence type="predicted"/>